<dbReference type="Proteomes" id="UP000228945">
    <property type="component" value="Chromosome"/>
</dbReference>
<name>A0A2D2B0U6_9CAUL</name>
<evidence type="ECO:0000256" key="2">
    <source>
        <dbReference type="ARBA" id="ARBA00023315"/>
    </source>
</evidence>
<organism evidence="5 6">
    <name type="scientific">Caulobacter mirabilis</name>
    <dbReference type="NCBI Taxonomy" id="69666"/>
    <lineage>
        <taxon>Bacteria</taxon>
        <taxon>Pseudomonadati</taxon>
        <taxon>Pseudomonadota</taxon>
        <taxon>Alphaproteobacteria</taxon>
        <taxon>Caulobacterales</taxon>
        <taxon>Caulobacteraceae</taxon>
        <taxon>Caulobacter</taxon>
    </lineage>
</organism>
<dbReference type="Pfam" id="PF00583">
    <property type="entry name" value="Acetyltransf_1"/>
    <property type="match status" value="1"/>
</dbReference>
<sequence>MAQVRSHGSEPEAKPPGPKAGVRVSIRAVRPDDAERIADMVERSAPIDVLFRFGTPFRRLPPDLARRLAGIDLSRDMAFVAEAEGQILGVARMARDPDETSAEIAVMVRSDAQEHGLGRLLMDRLAEHALTHGVRSLWGLVRSDNALVLALAQEAGFTQVSAGLDGVRIERNLA</sequence>
<dbReference type="CDD" id="cd04301">
    <property type="entry name" value="NAT_SF"/>
    <property type="match status" value="1"/>
</dbReference>
<gene>
    <name evidence="5" type="ORF">CSW64_16405</name>
</gene>
<protein>
    <recommendedName>
        <fullName evidence="4">N-acetyltransferase domain-containing protein</fullName>
    </recommendedName>
</protein>
<dbReference type="RefSeq" id="WP_099623113.1">
    <property type="nucleotide sequence ID" value="NZ_CP024201.1"/>
</dbReference>
<evidence type="ECO:0000313" key="6">
    <source>
        <dbReference type="Proteomes" id="UP000228945"/>
    </source>
</evidence>
<feature type="region of interest" description="Disordered" evidence="3">
    <location>
        <begin position="1"/>
        <end position="22"/>
    </location>
</feature>
<dbReference type="InterPro" id="IPR000182">
    <property type="entry name" value="GNAT_dom"/>
</dbReference>
<evidence type="ECO:0000259" key="4">
    <source>
        <dbReference type="PROSITE" id="PS51186"/>
    </source>
</evidence>
<dbReference type="InterPro" id="IPR050832">
    <property type="entry name" value="Bact_Acetyltransf"/>
</dbReference>
<accession>A0A2D2B0U6</accession>
<dbReference type="KEGG" id="cmb:CSW64_16405"/>
<dbReference type="SUPFAM" id="SSF55729">
    <property type="entry name" value="Acyl-CoA N-acyltransferases (Nat)"/>
    <property type="match status" value="1"/>
</dbReference>
<dbReference type="AlphaFoldDB" id="A0A2D2B0U6"/>
<proteinExistence type="predicted"/>
<dbReference type="Gene3D" id="3.40.630.30">
    <property type="match status" value="1"/>
</dbReference>
<dbReference type="InterPro" id="IPR016181">
    <property type="entry name" value="Acyl_CoA_acyltransferase"/>
</dbReference>
<dbReference type="EMBL" id="CP024201">
    <property type="protein sequence ID" value="ATQ43865.1"/>
    <property type="molecule type" value="Genomic_DNA"/>
</dbReference>
<dbReference type="OrthoDB" id="9807426at2"/>
<keyword evidence="2" id="KW-0012">Acyltransferase</keyword>
<evidence type="ECO:0000256" key="1">
    <source>
        <dbReference type="ARBA" id="ARBA00022679"/>
    </source>
</evidence>
<feature type="domain" description="N-acetyltransferase" evidence="4">
    <location>
        <begin position="24"/>
        <end position="174"/>
    </location>
</feature>
<dbReference type="PANTHER" id="PTHR43877">
    <property type="entry name" value="AMINOALKYLPHOSPHONATE N-ACETYLTRANSFERASE-RELATED-RELATED"/>
    <property type="match status" value="1"/>
</dbReference>
<keyword evidence="6" id="KW-1185">Reference proteome</keyword>
<dbReference type="GO" id="GO:0016747">
    <property type="term" value="F:acyltransferase activity, transferring groups other than amino-acyl groups"/>
    <property type="evidence" value="ECO:0007669"/>
    <property type="project" value="InterPro"/>
</dbReference>
<keyword evidence="1" id="KW-0808">Transferase</keyword>
<evidence type="ECO:0000313" key="5">
    <source>
        <dbReference type="EMBL" id="ATQ43865.1"/>
    </source>
</evidence>
<evidence type="ECO:0000256" key="3">
    <source>
        <dbReference type="SAM" id="MobiDB-lite"/>
    </source>
</evidence>
<dbReference type="PROSITE" id="PS51186">
    <property type="entry name" value="GNAT"/>
    <property type="match status" value="1"/>
</dbReference>
<reference evidence="5 6" key="1">
    <citation type="submission" date="2017-10" db="EMBL/GenBank/DDBJ databases">
        <title>Genome sequence of Caulobacter mirabilis FWC38.</title>
        <authorList>
            <person name="Fiebig A."/>
            <person name="Crosson S."/>
        </authorList>
    </citation>
    <scope>NUCLEOTIDE SEQUENCE [LARGE SCALE GENOMIC DNA]</scope>
    <source>
        <strain evidence="5 6">FWC 38</strain>
    </source>
</reference>